<dbReference type="Pfam" id="PF16701">
    <property type="entry name" value="Ad_Cy_reg"/>
    <property type="match status" value="1"/>
</dbReference>
<gene>
    <name evidence="3" type="ORF">SAMN04489737_0808</name>
</gene>
<dbReference type="Gene3D" id="3.30.70.1230">
    <property type="entry name" value="Nucleotide cyclase"/>
    <property type="match status" value="1"/>
</dbReference>
<dbReference type="GO" id="GO:0035556">
    <property type="term" value="P:intracellular signal transduction"/>
    <property type="evidence" value="ECO:0007669"/>
    <property type="project" value="InterPro"/>
</dbReference>
<dbReference type="PROSITE" id="PS50125">
    <property type="entry name" value="GUANYLATE_CYCLASE_2"/>
    <property type="match status" value="1"/>
</dbReference>
<comment type="similarity">
    <text evidence="1">Belongs to the adenylyl cyclase class-3 family.</text>
</comment>
<evidence type="ECO:0000256" key="1">
    <source>
        <dbReference type="ARBA" id="ARBA00005381"/>
    </source>
</evidence>
<feature type="domain" description="Guanylate cyclase" evidence="2">
    <location>
        <begin position="199"/>
        <end position="308"/>
    </location>
</feature>
<sequence length="363" mass="40732">MAFAFKNDSKLARVVDVMQDTPNYGIDDEVTTVEKHARRLLGGAPKYALHQAADLAGMDVDSVRRFWRAMGFPYIQNPDSVLFTEYDIDVMRAHQDFVKRGKMDEDTQNSLIRAQAQLSDRIVLWQYEALVEEAENRYGLDEVSARYWVLDHIQDYEQFLIYQTKYAWRRHLTAFLRRTEVELEGMSYSGGDTMPLTRAVGFVDLVSFTQRSGELSPHQLVDFIQTFEFTSRDVISAHGARVVKTVGDAVLYIADDLRTGATVVAEIVRALRATPGMPQVRASLVWGGLVSRFGDVFGPKVNLASRLCSIAPVGGILVDRPTAEALKRLDEHAYRIEPFGTPNLQGIGNIDAAQLHVTNNTVS</sequence>
<evidence type="ECO:0000313" key="4">
    <source>
        <dbReference type="Proteomes" id="UP000214355"/>
    </source>
</evidence>
<dbReference type="GO" id="GO:0009190">
    <property type="term" value="P:cyclic nucleotide biosynthetic process"/>
    <property type="evidence" value="ECO:0007669"/>
    <property type="project" value="InterPro"/>
</dbReference>
<dbReference type="GO" id="GO:0004016">
    <property type="term" value="F:adenylate cyclase activity"/>
    <property type="evidence" value="ECO:0007669"/>
    <property type="project" value="UniProtKB-ARBA"/>
</dbReference>
<dbReference type="Proteomes" id="UP000214355">
    <property type="component" value="Chromosome I"/>
</dbReference>
<dbReference type="PANTHER" id="PTHR43081">
    <property type="entry name" value="ADENYLATE CYCLASE, TERMINAL-DIFFERENTIATION SPECIFIC-RELATED"/>
    <property type="match status" value="1"/>
</dbReference>
<evidence type="ECO:0000259" key="2">
    <source>
        <dbReference type="PROSITE" id="PS50125"/>
    </source>
</evidence>
<evidence type="ECO:0000313" key="3">
    <source>
        <dbReference type="EMBL" id="SDU79265.1"/>
    </source>
</evidence>
<dbReference type="InterPro" id="IPR029787">
    <property type="entry name" value="Nucleotide_cyclase"/>
</dbReference>
<organism evidence="3 4">
    <name type="scientific">Arcanobacterium phocae</name>
    <dbReference type="NCBI Taxonomy" id="131112"/>
    <lineage>
        <taxon>Bacteria</taxon>
        <taxon>Bacillati</taxon>
        <taxon>Actinomycetota</taxon>
        <taxon>Actinomycetes</taxon>
        <taxon>Actinomycetales</taxon>
        <taxon>Actinomycetaceae</taxon>
        <taxon>Arcanobacterium</taxon>
    </lineage>
</organism>
<proteinExistence type="inferred from homology"/>
<accession>A0A1H2LEW5</accession>
<dbReference type="EMBL" id="LT629804">
    <property type="protein sequence ID" value="SDU79265.1"/>
    <property type="molecule type" value="Genomic_DNA"/>
</dbReference>
<dbReference type="PANTHER" id="PTHR43081:SF1">
    <property type="entry name" value="ADENYLATE CYCLASE, TERMINAL-DIFFERENTIATION SPECIFIC"/>
    <property type="match status" value="1"/>
</dbReference>
<protein>
    <submittedName>
        <fullName evidence="3">Adenylate cyclase</fullName>
    </submittedName>
</protein>
<dbReference type="STRING" id="131112.SAMN04489737_0808"/>
<dbReference type="AlphaFoldDB" id="A0A1H2LEW5"/>
<dbReference type="InterPro" id="IPR050697">
    <property type="entry name" value="Adenylyl/Guanylyl_Cyclase_3/4"/>
</dbReference>
<dbReference type="SUPFAM" id="SSF55073">
    <property type="entry name" value="Nucleotide cyclase"/>
    <property type="match status" value="1"/>
</dbReference>
<dbReference type="InterPro" id="IPR001054">
    <property type="entry name" value="A/G_cyclase"/>
</dbReference>
<dbReference type="CDD" id="cd07302">
    <property type="entry name" value="CHD"/>
    <property type="match status" value="1"/>
</dbReference>
<name>A0A1H2LEW5_9ACTO</name>
<dbReference type="InterPro" id="IPR032026">
    <property type="entry name" value="Ad_Cy_reg"/>
</dbReference>
<reference evidence="4" key="1">
    <citation type="submission" date="2016-10" db="EMBL/GenBank/DDBJ databases">
        <authorList>
            <person name="Varghese N."/>
            <person name="Submissions S."/>
        </authorList>
    </citation>
    <scope>NUCLEOTIDE SEQUENCE [LARGE SCALE GENOMIC DNA]</scope>
    <source>
        <strain evidence="4">DSM 10002</strain>
    </source>
</reference>
<keyword evidence="4" id="KW-1185">Reference proteome</keyword>